<keyword evidence="4 6" id="KW-0975">Bacterial flagellum</keyword>
<dbReference type="PIRSF" id="PIRSF002889">
    <property type="entry name" value="Rod_FlgB"/>
    <property type="match status" value="1"/>
</dbReference>
<dbReference type="NCBIfam" id="TIGR01396">
    <property type="entry name" value="FlgB"/>
    <property type="match status" value="1"/>
</dbReference>
<evidence type="ECO:0000256" key="5">
    <source>
        <dbReference type="ARBA" id="ARBA00024934"/>
    </source>
</evidence>
<organism evidence="8 9">
    <name type="scientific">Alkalihalobacillus trypoxylicola</name>
    <dbReference type="NCBI Taxonomy" id="519424"/>
    <lineage>
        <taxon>Bacteria</taxon>
        <taxon>Bacillati</taxon>
        <taxon>Bacillota</taxon>
        <taxon>Bacilli</taxon>
        <taxon>Bacillales</taxon>
        <taxon>Bacillaceae</taxon>
        <taxon>Alkalihalobacillus</taxon>
    </lineage>
</organism>
<keyword evidence="8" id="KW-0966">Cell projection</keyword>
<feature type="domain" description="Flagellar basal body rod protein N-terminal" evidence="7">
    <location>
        <begin position="10"/>
        <end position="39"/>
    </location>
</feature>
<comment type="caution">
    <text evidence="8">The sequence shown here is derived from an EMBL/GenBank/DDBJ whole genome shotgun (WGS) entry which is preliminary data.</text>
</comment>
<dbReference type="RefSeq" id="WP_061947290.1">
    <property type="nucleotide sequence ID" value="NZ_LTAO01000001.1"/>
</dbReference>
<name>A0A162F8U9_9BACI</name>
<keyword evidence="9" id="KW-1185">Reference proteome</keyword>
<evidence type="ECO:0000259" key="7">
    <source>
        <dbReference type="Pfam" id="PF00460"/>
    </source>
</evidence>
<keyword evidence="8" id="KW-0969">Cilium</keyword>
<dbReference type="PANTHER" id="PTHR30435">
    <property type="entry name" value="FLAGELLAR PROTEIN"/>
    <property type="match status" value="1"/>
</dbReference>
<dbReference type="PANTHER" id="PTHR30435:SF12">
    <property type="entry name" value="FLAGELLAR BASAL BODY ROD PROTEIN FLGB"/>
    <property type="match status" value="1"/>
</dbReference>
<proteinExistence type="inferred from homology"/>
<gene>
    <name evidence="8" type="ORF">AZF04_01635</name>
</gene>
<comment type="subcellular location">
    <subcellularLocation>
        <location evidence="1 6">Bacterial flagellum basal body</location>
    </subcellularLocation>
</comment>
<protein>
    <recommendedName>
        <fullName evidence="3 6">Flagellar basal body rod protein FlgB</fullName>
    </recommendedName>
</protein>
<dbReference type="GO" id="GO:0071978">
    <property type="term" value="P:bacterial-type flagellum-dependent swarming motility"/>
    <property type="evidence" value="ECO:0007669"/>
    <property type="project" value="TreeGrafter"/>
</dbReference>
<evidence type="ECO:0000256" key="6">
    <source>
        <dbReference type="PIRNR" id="PIRNR002889"/>
    </source>
</evidence>
<dbReference type="InterPro" id="IPR001444">
    <property type="entry name" value="Flag_bb_rod_N"/>
</dbReference>
<dbReference type="EMBL" id="LTAO01000001">
    <property type="protein sequence ID" value="KYG35062.1"/>
    <property type="molecule type" value="Genomic_DNA"/>
</dbReference>
<dbReference type="STRING" id="519424.AZF04_01635"/>
<evidence type="ECO:0000256" key="2">
    <source>
        <dbReference type="ARBA" id="ARBA00009677"/>
    </source>
</evidence>
<evidence type="ECO:0000256" key="1">
    <source>
        <dbReference type="ARBA" id="ARBA00004117"/>
    </source>
</evidence>
<comment type="function">
    <text evidence="5 6">Structural component of flagellum, the bacterial motility apparatus. Part of the rod structure of flagellar basal body.</text>
</comment>
<accession>A0A162F8U9</accession>
<keyword evidence="8" id="KW-0282">Flagellum</keyword>
<dbReference type="Proteomes" id="UP000075806">
    <property type="component" value="Unassembled WGS sequence"/>
</dbReference>
<comment type="similarity">
    <text evidence="2 6">Belongs to the flagella basal body rod proteins family.</text>
</comment>
<evidence type="ECO:0000313" key="8">
    <source>
        <dbReference type="EMBL" id="KYG35062.1"/>
    </source>
</evidence>
<comment type="subunit">
    <text evidence="6">The basal body constitutes a major portion of the flagellar organelle and consists of a number of rings mounted on a central rod.</text>
</comment>
<evidence type="ECO:0000256" key="4">
    <source>
        <dbReference type="ARBA" id="ARBA00023143"/>
    </source>
</evidence>
<dbReference type="Pfam" id="PF00460">
    <property type="entry name" value="Flg_bb_rod"/>
    <property type="match status" value="1"/>
</dbReference>
<evidence type="ECO:0000313" key="9">
    <source>
        <dbReference type="Proteomes" id="UP000075806"/>
    </source>
</evidence>
<dbReference type="AlphaFoldDB" id="A0A162F8U9"/>
<sequence>MDLFSGTTMRVLEKSLNGSQLRHRAISENIANVDTPNYKAKKVSFQDVLKKELDSSSTLNAYRTHSNHLEFKSSSSHPSIIQEQTSYTHNGASVDIDQEMAELAKNQIYYNSLIDRMNGSFSNLKMVIRGGS</sequence>
<dbReference type="InterPro" id="IPR006300">
    <property type="entry name" value="FlgB"/>
</dbReference>
<dbReference type="OrthoDB" id="9792068at2"/>
<dbReference type="GO" id="GO:0030694">
    <property type="term" value="C:bacterial-type flagellum basal body, rod"/>
    <property type="evidence" value="ECO:0007669"/>
    <property type="project" value="InterPro"/>
</dbReference>
<evidence type="ECO:0000256" key="3">
    <source>
        <dbReference type="ARBA" id="ARBA00014376"/>
    </source>
</evidence>
<reference evidence="8" key="1">
    <citation type="submission" date="2016-02" db="EMBL/GenBank/DDBJ databases">
        <title>Genome sequence of Bacillus trypoxylicola KCTC 13244(T).</title>
        <authorList>
            <person name="Jeong H."/>
            <person name="Park S.-H."/>
            <person name="Choi S.-K."/>
        </authorList>
    </citation>
    <scope>NUCLEOTIDE SEQUENCE [LARGE SCALE GENOMIC DNA]</scope>
    <source>
        <strain evidence="8">KCTC 13244</strain>
    </source>
</reference>